<dbReference type="STRING" id="338969.Rfer_2534"/>
<dbReference type="GO" id="GO:0016491">
    <property type="term" value="F:oxidoreductase activity"/>
    <property type="evidence" value="ECO:0007669"/>
    <property type="project" value="UniProtKB-KW"/>
</dbReference>
<dbReference type="InterPro" id="IPR028939">
    <property type="entry name" value="P5C_Rdtase_cat_N"/>
</dbReference>
<evidence type="ECO:0000259" key="2">
    <source>
        <dbReference type="Pfam" id="PF03807"/>
    </source>
</evidence>
<keyword evidence="1" id="KW-0560">Oxidoreductase</keyword>
<dbReference type="Pfam" id="PF03807">
    <property type="entry name" value="F420_oxidored"/>
    <property type="match status" value="1"/>
</dbReference>
<name>Q21VF2_ALBFT</name>
<gene>
    <name evidence="3" type="ordered locus">Rfer_2534</name>
</gene>
<dbReference type="PANTHER" id="PTHR14239">
    <property type="entry name" value="DUDULIN-RELATED"/>
    <property type="match status" value="1"/>
</dbReference>
<evidence type="ECO:0000256" key="1">
    <source>
        <dbReference type="ARBA" id="ARBA00023002"/>
    </source>
</evidence>
<dbReference type="RefSeq" id="WP_011464819.1">
    <property type="nucleotide sequence ID" value="NC_007908.1"/>
</dbReference>
<feature type="domain" description="Pyrroline-5-carboxylate reductase catalytic N-terminal" evidence="2">
    <location>
        <begin position="2"/>
        <end position="91"/>
    </location>
</feature>
<organism evidence="3 4">
    <name type="scientific">Albidiferax ferrireducens (strain ATCC BAA-621 / DSM 15236 / T118)</name>
    <name type="common">Rhodoferax ferrireducens</name>
    <dbReference type="NCBI Taxonomy" id="338969"/>
    <lineage>
        <taxon>Bacteria</taxon>
        <taxon>Pseudomonadati</taxon>
        <taxon>Pseudomonadota</taxon>
        <taxon>Betaproteobacteria</taxon>
        <taxon>Burkholderiales</taxon>
        <taxon>Comamonadaceae</taxon>
        <taxon>Rhodoferax</taxon>
    </lineage>
</organism>
<dbReference type="EMBL" id="CP000267">
    <property type="protein sequence ID" value="ABD70251.1"/>
    <property type="molecule type" value="Genomic_DNA"/>
</dbReference>
<dbReference type="InterPro" id="IPR051267">
    <property type="entry name" value="STEAP_metalloreductase"/>
</dbReference>
<proteinExistence type="predicted"/>
<dbReference type="SUPFAM" id="SSF51735">
    <property type="entry name" value="NAD(P)-binding Rossmann-fold domains"/>
    <property type="match status" value="1"/>
</dbReference>
<protein>
    <submittedName>
        <fullName evidence="3">NADP oxidoreductase, coenzyme F420-dependent</fullName>
    </submittedName>
</protein>
<dbReference type="InterPro" id="IPR036291">
    <property type="entry name" value="NAD(P)-bd_dom_sf"/>
</dbReference>
<sequence length="210" mass="21314">MKVTVIGAGNMGAAFVKQLTHAGHQVTVTARSFEKAQAVAAANIGATAVATANATAQADVVILATGYADAVNALKSVGNLNGKVVIDITNPLTADFMGLTLGHSSSAAEEIAKAIPEADVVKAFNTVFAQVLSDGADFGNGQIVPVFVASDSERAKQTAKALAESMGFSTVDAGGLKNARYLEPVAGFNIYLGYGAGLGTSIAPTWIKRA</sequence>
<dbReference type="OrthoDB" id="5499754at2"/>
<dbReference type="AlphaFoldDB" id="Q21VF2"/>
<dbReference type="Proteomes" id="UP000008332">
    <property type="component" value="Chromosome"/>
</dbReference>
<reference evidence="4" key="1">
    <citation type="submission" date="2006-02" db="EMBL/GenBank/DDBJ databases">
        <title>Complete sequence of chromosome of Rhodoferax ferrireducens DSM 15236.</title>
        <authorList>
            <person name="Copeland A."/>
            <person name="Lucas S."/>
            <person name="Lapidus A."/>
            <person name="Barry K."/>
            <person name="Detter J.C."/>
            <person name="Glavina del Rio T."/>
            <person name="Hammon N."/>
            <person name="Israni S."/>
            <person name="Pitluck S."/>
            <person name="Brettin T."/>
            <person name="Bruce D."/>
            <person name="Han C."/>
            <person name="Tapia R."/>
            <person name="Gilna P."/>
            <person name="Kiss H."/>
            <person name="Schmutz J."/>
            <person name="Larimer F."/>
            <person name="Land M."/>
            <person name="Kyrpides N."/>
            <person name="Ivanova N."/>
            <person name="Richardson P."/>
        </authorList>
    </citation>
    <scope>NUCLEOTIDE SEQUENCE [LARGE SCALE GENOMIC DNA]</scope>
    <source>
        <strain evidence="4">ATCC BAA-621 / DSM 15236 / T118</strain>
    </source>
</reference>
<evidence type="ECO:0000313" key="3">
    <source>
        <dbReference type="EMBL" id="ABD70251.1"/>
    </source>
</evidence>
<dbReference type="eggNOG" id="COG2085">
    <property type="taxonomic scope" value="Bacteria"/>
</dbReference>
<dbReference type="KEGG" id="rfr:Rfer_2534"/>
<dbReference type="Gene3D" id="3.40.50.720">
    <property type="entry name" value="NAD(P)-binding Rossmann-like Domain"/>
    <property type="match status" value="1"/>
</dbReference>
<dbReference type="PANTHER" id="PTHR14239:SF10">
    <property type="entry name" value="REDUCTASE"/>
    <property type="match status" value="1"/>
</dbReference>
<keyword evidence="4" id="KW-1185">Reference proteome</keyword>
<accession>Q21VF2</accession>
<dbReference type="HOGENOM" id="CLU_076368_2_1_4"/>
<evidence type="ECO:0000313" key="4">
    <source>
        <dbReference type="Proteomes" id="UP000008332"/>
    </source>
</evidence>